<dbReference type="OrthoDB" id="4078873at2759"/>
<reference evidence="12 13" key="1">
    <citation type="journal article" date="2020" name="bioRxiv">
        <title>Whole genome comparisons of ergot fungi reveals the divergence and evolution of species within the genus Claviceps are the result of varying mechanisms driving genome evolution and host range expansion.</title>
        <authorList>
            <person name="Wyka S.A."/>
            <person name="Mondo S.J."/>
            <person name="Liu M."/>
            <person name="Dettman J."/>
            <person name="Nalam V."/>
            <person name="Broders K.D."/>
        </authorList>
    </citation>
    <scope>NUCLEOTIDE SEQUENCE [LARGE SCALE GENOMIC DNA]</scope>
    <source>
        <strain evidence="12 13">CCC 1485</strain>
    </source>
</reference>
<keyword evidence="6 11" id="KW-1133">Transmembrane helix</keyword>
<keyword evidence="13" id="KW-1185">Reference proteome</keyword>
<evidence type="ECO:0000256" key="11">
    <source>
        <dbReference type="SAM" id="Phobius"/>
    </source>
</evidence>
<feature type="transmembrane region" description="Helical" evidence="11">
    <location>
        <begin position="179"/>
        <end position="196"/>
    </location>
</feature>
<evidence type="ECO:0000313" key="12">
    <source>
        <dbReference type="EMBL" id="KAG5944172.1"/>
    </source>
</evidence>
<name>A0A9P7MH69_9HYPO</name>
<evidence type="ECO:0000256" key="2">
    <source>
        <dbReference type="ARBA" id="ARBA00008335"/>
    </source>
</evidence>
<keyword evidence="5 11" id="KW-0812">Transmembrane</keyword>
<evidence type="ECO:0000256" key="7">
    <source>
        <dbReference type="ARBA" id="ARBA00023004"/>
    </source>
</evidence>
<feature type="transmembrane region" description="Helical" evidence="11">
    <location>
        <begin position="146"/>
        <end position="167"/>
    </location>
</feature>
<evidence type="ECO:0000256" key="8">
    <source>
        <dbReference type="ARBA" id="ARBA00023065"/>
    </source>
</evidence>
<organism evidence="12 13">
    <name type="scientific">Claviceps pazoutovae</name>
    <dbReference type="NCBI Taxonomy" id="1649127"/>
    <lineage>
        <taxon>Eukaryota</taxon>
        <taxon>Fungi</taxon>
        <taxon>Dikarya</taxon>
        <taxon>Ascomycota</taxon>
        <taxon>Pezizomycotina</taxon>
        <taxon>Sordariomycetes</taxon>
        <taxon>Hypocreomycetidae</taxon>
        <taxon>Hypocreales</taxon>
        <taxon>Clavicipitaceae</taxon>
        <taxon>Claviceps</taxon>
    </lineage>
</organism>
<dbReference type="EMBL" id="SRPO01000059">
    <property type="protein sequence ID" value="KAG5944172.1"/>
    <property type="molecule type" value="Genomic_DNA"/>
</dbReference>
<feature type="transmembrane region" description="Helical" evidence="11">
    <location>
        <begin position="208"/>
        <end position="230"/>
    </location>
</feature>
<dbReference type="SUPFAM" id="SSF103473">
    <property type="entry name" value="MFS general substrate transporter"/>
    <property type="match status" value="2"/>
</dbReference>
<evidence type="ECO:0000256" key="5">
    <source>
        <dbReference type="ARBA" id="ARBA00022692"/>
    </source>
</evidence>
<feature type="region of interest" description="Disordered" evidence="10">
    <location>
        <begin position="1"/>
        <end position="33"/>
    </location>
</feature>
<proteinExistence type="inferred from homology"/>
<keyword evidence="4" id="KW-0410">Iron transport</keyword>
<evidence type="ECO:0000256" key="3">
    <source>
        <dbReference type="ARBA" id="ARBA00022448"/>
    </source>
</evidence>
<feature type="transmembrane region" description="Helical" evidence="11">
    <location>
        <begin position="402"/>
        <end position="421"/>
    </location>
</feature>
<evidence type="ECO:0008006" key="14">
    <source>
        <dbReference type="Google" id="ProtNLM"/>
    </source>
</evidence>
<comment type="caution">
    <text evidence="12">The sequence shown here is derived from an EMBL/GenBank/DDBJ whole genome shotgun (WGS) entry which is preliminary data.</text>
</comment>
<keyword evidence="3" id="KW-0813">Transport</keyword>
<comment type="subcellular location">
    <subcellularLocation>
        <location evidence="1">Membrane</location>
        <topology evidence="1">Multi-pass membrane protein</topology>
    </subcellularLocation>
</comment>
<feature type="transmembrane region" description="Helical" evidence="11">
    <location>
        <begin position="373"/>
        <end position="395"/>
    </location>
</feature>
<dbReference type="FunFam" id="1.20.1250.20:FF:000302">
    <property type="entry name" value="MFS siderochrome iron transporter MirB"/>
    <property type="match status" value="1"/>
</dbReference>
<dbReference type="InterPro" id="IPR036259">
    <property type="entry name" value="MFS_trans_sf"/>
</dbReference>
<evidence type="ECO:0000256" key="6">
    <source>
        <dbReference type="ARBA" id="ARBA00022989"/>
    </source>
</evidence>
<evidence type="ECO:0000256" key="1">
    <source>
        <dbReference type="ARBA" id="ARBA00004141"/>
    </source>
</evidence>
<gene>
    <name evidence="12" type="ORF">E4U60_006189</name>
</gene>
<comment type="similarity">
    <text evidence="2">Belongs to the major facilitator superfamily.</text>
</comment>
<dbReference type="AlphaFoldDB" id="A0A9P7MH69"/>
<dbReference type="Pfam" id="PF07690">
    <property type="entry name" value="MFS_1"/>
    <property type="match status" value="1"/>
</dbReference>
<feature type="transmembrane region" description="Helical" evidence="11">
    <location>
        <begin position="121"/>
        <end position="140"/>
    </location>
</feature>
<dbReference type="Gene3D" id="1.20.1250.20">
    <property type="entry name" value="MFS general substrate transporter like domains"/>
    <property type="match status" value="2"/>
</dbReference>
<accession>A0A9P7MH69</accession>
<dbReference type="GO" id="GO:0006826">
    <property type="term" value="P:iron ion transport"/>
    <property type="evidence" value="ECO:0007669"/>
    <property type="project" value="UniProtKB-KW"/>
</dbReference>
<evidence type="ECO:0000256" key="4">
    <source>
        <dbReference type="ARBA" id="ARBA00022496"/>
    </source>
</evidence>
<dbReference type="PANTHER" id="PTHR23501:SF55">
    <property type="entry name" value="SIDEROPHORE IRON TRANSPORTER, PUTATIVE (AFU_ORTHOLOGUE AFUA_3G03440)-RELATED"/>
    <property type="match status" value="1"/>
</dbReference>
<evidence type="ECO:0000313" key="13">
    <source>
        <dbReference type="Proteomes" id="UP000706124"/>
    </source>
</evidence>
<dbReference type="GO" id="GO:0010106">
    <property type="term" value="P:cellular response to iron ion starvation"/>
    <property type="evidence" value="ECO:0007669"/>
    <property type="project" value="UniProtKB-ARBA"/>
</dbReference>
<keyword evidence="9 11" id="KW-0472">Membrane</keyword>
<dbReference type="PANTHER" id="PTHR23501">
    <property type="entry name" value="MAJOR FACILITATOR SUPERFAMILY"/>
    <property type="match status" value="1"/>
</dbReference>
<dbReference type="InterPro" id="IPR011701">
    <property type="entry name" value="MFS"/>
</dbReference>
<feature type="transmembrane region" description="Helical" evidence="11">
    <location>
        <begin position="427"/>
        <end position="447"/>
    </location>
</feature>
<feature type="transmembrane region" description="Helical" evidence="11">
    <location>
        <begin position="53"/>
        <end position="71"/>
    </location>
</feature>
<feature type="transmembrane region" description="Helical" evidence="11">
    <location>
        <begin position="298"/>
        <end position="316"/>
    </location>
</feature>
<feature type="transmembrane region" description="Helical" evidence="11">
    <location>
        <begin position="336"/>
        <end position="353"/>
    </location>
</feature>
<evidence type="ECO:0000256" key="10">
    <source>
        <dbReference type="SAM" id="MobiDB-lite"/>
    </source>
</evidence>
<keyword evidence="8" id="KW-0406">Ion transport</keyword>
<feature type="compositionally biased region" description="Basic and acidic residues" evidence="10">
    <location>
        <begin position="16"/>
        <end position="32"/>
    </location>
</feature>
<protein>
    <recommendedName>
        <fullName evidence="14">Siderophore iron transporter mirB</fullName>
    </recommendedName>
</protein>
<keyword evidence="7" id="KW-0408">Iron</keyword>
<dbReference type="FunFam" id="1.20.1250.20:FF:000284">
    <property type="entry name" value="Siderophore iron transporter mirB"/>
    <property type="match status" value="1"/>
</dbReference>
<feature type="transmembrane region" description="Helical" evidence="11">
    <location>
        <begin position="91"/>
        <end position="109"/>
    </location>
</feature>
<sequence>MADTTPPKAASTVATEEQRSYDEKHVSEHESVDQTAQEGVRIAEGMAMSWSRGSLIAVFVCMWLIYFVNAMRSSLAANLTPFVLSAFESHALIPVVDVVANICAASVYMPLAKVLNLWDRSLGFSCMIALSTLGMILMAACRTFEVYAAANVFYSIGFAGVIFSVDVMTADISTMKSRGLAFAFTSSPFLITAFGGPKAAETIYEDNWRWGFGAWAIVLPAVAVPMIVLMQMGKKKAQESGRLTVADKGVVDGQRQGFMYYFDEFDIVGVFLLLAGFVLFLLPFTIAASSKDTWRSAHIIAMLVLGFIIIICFALWERMGAKTPFVPWHLLQARNVLGACCLSACYQISYYCWNSYFTSYLQVVYDVSISNAGYIASIFDVVNGLNLFLVGFLIRRTGHFKWILVAAVPLYILGQALLIYFRQPTFPIGYTIMCQIFMALAGGAMILGQQVSVMSVCEHNDVAAVLAMLNLFGNLGSGLGNSISGAIWTNTLPQKLQKLLPESVAGDWSTIYDSLDVQLSYPMGSDERIAIIASYAGTQRLMLIAGTCIMVLGVVCVFVIKDINVKKVHQVKGIVL</sequence>
<dbReference type="GO" id="GO:0022857">
    <property type="term" value="F:transmembrane transporter activity"/>
    <property type="evidence" value="ECO:0007669"/>
    <property type="project" value="InterPro"/>
</dbReference>
<dbReference type="GO" id="GO:0005886">
    <property type="term" value="C:plasma membrane"/>
    <property type="evidence" value="ECO:0007669"/>
    <property type="project" value="TreeGrafter"/>
</dbReference>
<evidence type="ECO:0000256" key="9">
    <source>
        <dbReference type="ARBA" id="ARBA00023136"/>
    </source>
</evidence>
<feature type="transmembrane region" description="Helical" evidence="11">
    <location>
        <begin position="541"/>
        <end position="560"/>
    </location>
</feature>
<dbReference type="Proteomes" id="UP000706124">
    <property type="component" value="Unassembled WGS sequence"/>
</dbReference>
<feature type="transmembrane region" description="Helical" evidence="11">
    <location>
        <begin position="265"/>
        <end position="286"/>
    </location>
</feature>